<dbReference type="SUPFAM" id="SSF46689">
    <property type="entry name" value="Homeodomain-like"/>
    <property type="match status" value="1"/>
</dbReference>
<dbReference type="SMART" id="SM00342">
    <property type="entry name" value="HTH_ARAC"/>
    <property type="match status" value="1"/>
</dbReference>
<dbReference type="InterPro" id="IPR009057">
    <property type="entry name" value="Homeodomain-like_sf"/>
</dbReference>
<sequence length="345" mass="37539">MATLRPAPAGEDTAATVPFTHQPALVLELARAQDLDVAAIRTAAGLGDAPPAVLTLLQWRELLAAALRAFGSAEAPFVLGRHLLPGHYGAASHALRESASLRDAVERLVRFQPRLSPLLVPRLHIEGGLAVLYWTDACRLGALRPALVEMQMSALAACCRWLAGQPLPWTFCFNRAAARHAEQHEVHLGTGLRFGCQLDAMLIDAHWLDTPWPAATHPGAVAASRAAEQAAGAEAMPRSLLAALYDLLLERVCEPPSLEEAAAAFGFSPATFKRRLAQDGTHYQAELDLVRHHECLRLFRFGGLDNEAAARHLGFHDAANFRRSFKRWTGSTPALLRRGLFDFSL</sequence>
<keyword evidence="1" id="KW-0805">Transcription regulation</keyword>
<evidence type="ECO:0000256" key="3">
    <source>
        <dbReference type="ARBA" id="ARBA00023163"/>
    </source>
</evidence>
<dbReference type="RefSeq" id="WP_200232170.1">
    <property type="nucleotide sequence ID" value="NZ_NRRT01000116.1"/>
</dbReference>
<protein>
    <submittedName>
        <fullName evidence="5">AraC family transcriptional regulator</fullName>
    </submittedName>
</protein>
<dbReference type="Pfam" id="PF12625">
    <property type="entry name" value="Arabinose_bd"/>
    <property type="match status" value="1"/>
</dbReference>
<evidence type="ECO:0000259" key="4">
    <source>
        <dbReference type="PROSITE" id="PS01124"/>
    </source>
</evidence>
<evidence type="ECO:0000313" key="5">
    <source>
        <dbReference type="EMBL" id="MBK1715718.1"/>
    </source>
</evidence>
<keyword evidence="3" id="KW-0804">Transcription</keyword>
<dbReference type="Pfam" id="PF12833">
    <property type="entry name" value="HTH_18"/>
    <property type="match status" value="1"/>
</dbReference>
<keyword evidence="2" id="KW-0238">DNA-binding</keyword>
<keyword evidence="6" id="KW-1185">Reference proteome</keyword>
<dbReference type="InterPro" id="IPR032687">
    <property type="entry name" value="AraC-type_N"/>
</dbReference>
<reference evidence="5" key="2">
    <citation type="journal article" date="2020" name="Microorganisms">
        <title>Osmotic Adaptation and Compatible Solute Biosynthesis of Phototrophic Bacteria as Revealed from Genome Analyses.</title>
        <authorList>
            <person name="Imhoff J.F."/>
            <person name="Rahn T."/>
            <person name="Kunzel S."/>
            <person name="Keller A."/>
            <person name="Neulinger S.C."/>
        </authorList>
    </citation>
    <scope>NUCLEOTIDE SEQUENCE</scope>
    <source>
        <strain evidence="5">IM 151</strain>
    </source>
</reference>
<evidence type="ECO:0000313" key="6">
    <source>
        <dbReference type="Proteomes" id="UP001041814"/>
    </source>
</evidence>
<dbReference type="EMBL" id="NRRU01000147">
    <property type="protein sequence ID" value="MBK1715718.1"/>
    <property type="molecule type" value="Genomic_DNA"/>
</dbReference>
<feature type="domain" description="HTH araC/xylS-type" evidence="4">
    <location>
        <begin position="242"/>
        <end position="339"/>
    </location>
</feature>
<evidence type="ECO:0000256" key="1">
    <source>
        <dbReference type="ARBA" id="ARBA00023015"/>
    </source>
</evidence>
<dbReference type="PROSITE" id="PS01124">
    <property type="entry name" value="HTH_ARAC_FAMILY_2"/>
    <property type="match status" value="1"/>
</dbReference>
<dbReference type="Proteomes" id="UP001041814">
    <property type="component" value="Unassembled WGS sequence"/>
</dbReference>
<dbReference type="PANTHER" id="PTHR47894">
    <property type="entry name" value="HTH-TYPE TRANSCRIPTIONAL REGULATOR GADX"/>
    <property type="match status" value="1"/>
</dbReference>
<comment type="caution">
    <text evidence="5">The sequence shown here is derived from an EMBL/GenBank/DDBJ whole genome shotgun (WGS) entry which is preliminary data.</text>
</comment>
<reference evidence="5" key="1">
    <citation type="submission" date="2017-08" db="EMBL/GenBank/DDBJ databases">
        <authorList>
            <person name="Imhoff J.F."/>
            <person name="Rahn T."/>
            <person name="Kuenzel S."/>
            <person name="Neulinger S.C."/>
        </authorList>
    </citation>
    <scope>NUCLEOTIDE SEQUENCE</scope>
    <source>
        <strain evidence="5">IM 151</strain>
    </source>
</reference>
<accession>A0ABS1E1J6</accession>
<dbReference type="PANTHER" id="PTHR47894:SF1">
    <property type="entry name" value="HTH-TYPE TRANSCRIPTIONAL REGULATOR VQSM"/>
    <property type="match status" value="1"/>
</dbReference>
<name>A0ABS1E1J6_RUBGE</name>
<evidence type="ECO:0000256" key="2">
    <source>
        <dbReference type="ARBA" id="ARBA00023125"/>
    </source>
</evidence>
<gene>
    <name evidence="5" type="ORF">CKO43_23490</name>
</gene>
<organism evidence="5 6">
    <name type="scientific">Rubrivivax gelatinosus</name>
    <name type="common">Rhodocyclus gelatinosus</name>
    <name type="synonym">Rhodopseudomonas gelatinosa</name>
    <dbReference type="NCBI Taxonomy" id="28068"/>
    <lineage>
        <taxon>Bacteria</taxon>
        <taxon>Pseudomonadati</taxon>
        <taxon>Pseudomonadota</taxon>
        <taxon>Betaproteobacteria</taxon>
        <taxon>Burkholderiales</taxon>
        <taxon>Sphaerotilaceae</taxon>
        <taxon>Rubrivivax</taxon>
    </lineage>
</organism>
<dbReference type="InterPro" id="IPR018060">
    <property type="entry name" value="HTH_AraC"/>
</dbReference>
<dbReference type="Gene3D" id="1.10.10.60">
    <property type="entry name" value="Homeodomain-like"/>
    <property type="match status" value="1"/>
</dbReference>
<proteinExistence type="predicted"/>